<feature type="compositionally biased region" description="Basic and acidic residues" evidence="1">
    <location>
        <begin position="375"/>
        <end position="389"/>
    </location>
</feature>
<keyword evidence="2" id="KW-0472">Membrane</keyword>
<dbReference type="InterPro" id="IPR045339">
    <property type="entry name" value="DUF6534"/>
</dbReference>
<dbReference type="PANTHER" id="PTHR40465">
    <property type="entry name" value="CHROMOSOME 1, WHOLE GENOME SHOTGUN SEQUENCE"/>
    <property type="match status" value="1"/>
</dbReference>
<evidence type="ECO:0000259" key="3">
    <source>
        <dbReference type="Pfam" id="PF20152"/>
    </source>
</evidence>
<sequence length="462" mass="49780">MSTAPQDVEMLGAPADLVNQLIGPLATGYILEVVLYGSFCTLFVNYCLSGEFARLPGRSNRVTLAVLFGLVTVASVLTCDALWKLAVEQKRTIDEIIAGPTESCMLTLLGGLTGAVTQAALAKRAGGFIDNRKLRWAFYTFLVLVVTTSLFGSLAATVIGFIWAIQEPDFANSFNWSTSIAIWLWSSAVADCVICATLAWSLRRRVAGFNKRTDSLLKRLAWLSVRSASYTAVVAVGGAIAGSLYRDTVIEWSNLSVAFWAPMPPLYGFAFFSTTSSSRRAIEDAFRPAMTTTHVAGGEDRAPLPVQLPTTAPSRSGSYSAPQNEKLLPPGQEPRALAPAASSRRISVLERVRAACGGMLSSSLTATSTSTMTRGSERAHEAVEVDLERGSGSGSRANDAERRRKSLGTTTRGAGAETKSWRASTHSQGQAQAPRELRIQVDQLVETRVEWCEEDAPPETPW</sequence>
<dbReference type="PANTHER" id="PTHR40465:SF1">
    <property type="entry name" value="DUF6534 DOMAIN-CONTAINING PROTEIN"/>
    <property type="match status" value="1"/>
</dbReference>
<keyword evidence="5" id="KW-1185">Reference proteome</keyword>
<dbReference type="AlphaFoldDB" id="A0A5C5G3U7"/>
<accession>A0A5C5G3U7</accession>
<evidence type="ECO:0000256" key="2">
    <source>
        <dbReference type="SAM" id="Phobius"/>
    </source>
</evidence>
<dbReference type="EMBL" id="SOZI01000008">
    <property type="protein sequence ID" value="TNY23758.1"/>
    <property type="molecule type" value="Genomic_DNA"/>
</dbReference>
<feature type="transmembrane region" description="Helical" evidence="2">
    <location>
        <begin position="136"/>
        <end position="165"/>
    </location>
</feature>
<evidence type="ECO:0000313" key="4">
    <source>
        <dbReference type="EMBL" id="TNY23758.1"/>
    </source>
</evidence>
<feature type="transmembrane region" description="Helical" evidence="2">
    <location>
        <begin position="64"/>
        <end position="83"/>
    </location>
</feature>
<dbReference type="Pfam" id="PF20152">
    <property type="entry name" value="DUF6534"/>
    <property type="match status" value="1"/>
</dbReference>
<feature type="region of interest" description="Disordered" evidence="1">
    <location>
        <begin position="294"/>
        <end position="343"/>
    </location>
</feature>
<feature type="domain" description="DUF6534" evidence="3">
    <location>
        <begin position="187"/>
        <end position="274"/>
    </location>
</feature>
<gene>
    <name evidence="4" type="ORF">DMC30DRAFT_388821</name>
</gene>
<organism evidence="4 5">
    <name type="scientific">Rhodotorula diobovata</name>
    <dbReference type="NCBI Taxonomy" id="5288"/>
    <lineage>
        <taxon>Eukaryota</taxon>
        <taxon>Fungi</taxon>
        <taxon>Dikarya</taxon>
        <taxon>Basidiomycota</taxon>
        <taxon>Pucciniomycotina</taxon>
        <taxon>Microbotryomycetes</taxon>
        <taxon>Sporidiobolales</taxon>
        <taxon>Sporidiobolaceae</taxon>
        <taxon>Rhodotorula</taxon>
    </lineage>
</organism>
<comment type="caution">
    <text evidence="4">The sequence shown here is derived from an EMBL/GenBank/DDBJ whole genome shotgun (WGS) entry which is preliminary data.</text>
</comment>
<feature type="transmembrane region" description="Helical" evidence="2">
    <location>
        <begin position="223"/>
        <end position="245"/>
    </location>
</feature>
<protein>
    <recommendedName>
        <fullName evidence="3">DUF6534 domain-containing protein</fullName>
    </recommendedName>
</protein>
<feature type="transmembrane region" description="Helical" evidence="2">
    <location>
        <begin position="21"/>
        <end position="44"/>
    </location>
</feature>
<evidence type="ECO:0000313" key="5">
    <source>
        <dbReference type="Proteomes" id="UP000311382"/>
    </source>
</evidence>
<feature type="compositionally biased region" description="Polar residues" evidence="1">
    <location>
        <begin position="308"/>
        <end position="323"/>
    </location>
</feature>
<dbReference type="OrthoDB" id="2528185at2759"/>
<keyword evidence="2" id="KW-1133">Transmembrane helix</keyword>
<name>A0A5C5G3U7_9BASI</name>
<dbReference type="Proteomes" id="UP000311382">
    <property type="component" value="Unassembled WGS sequence"/>
</dbReference>
<feature type="transmembrane region" description="Helical" evidence="2">
    <location>
        <begin position="180"/>
        <end position="202"/>
    </location>
</feature>
<proteinExistence type="predicted"/>
<feature type="transmembrane region" description="Helical" evidence="2">
    <location>
        <begin position="257"/>
        <end position="274"/>
    </location>
</feature>
<reference evidence="4 5" key="1">
    <citation type="submission" date="2019-03" db="EMBL/GenBank/DDBJ databases">
        <title>Rhodosporidium diobovatum UCD-FST 08-225 genome sequencing, assembly, and annotation.</title>
        <authorList>
            <person name="Fakankun I.U."/>
            <person name="Fristensky B."/>
            <person name="Levin D.B."/>
        </authorList>
    </citation>
    <scope>NUCLEOTIDE SEQUENCE [LARGE SCALE GENOMIC DNA]</scope>
    <source>
        <strain evidence="4 5">UCD-FST 08-225</strain>
    </source>
</reference>
<feature type="compositionally biased region" description="Low complexity" evidence="1">
    <location>
        <begin position="334"/>
        <end position="343"/>
    </location>
</feature>
<feature type="compositionally biased region" description="Polar residues" evidence="1">
    <location>
        <begin position="421"/>
        <end position="431"/>
    </location>
</feature>
<keyword evidence="2" id="KW-0812">Transmembrane</keyword>
<feature type="region of interest" description="Disordered" evidence="1">
    <location>
        <begin position="365"/>
        <end position="437"/>
    </location>
</feature>
<evidence type="ECO:0000256" key="1">
    <source>
        <dbReference type="SAM" id="MobiDB-lite"/>
    </source>
</evidence>